<evidence type="ECO:0000256" key="6">
    <source>
        <dbReference type="SAM" id="Phobius"/>
    </source>
</evidence>
<feature type="transmembrane region" description="Helical" evidence="6">
    <location>
        <begin position="433"/>
        <end position="453"/>
    </location>
</feature>
<dbReference type="Gene3D" id="1.20.1250.20">
    <property type="entry name" value="MFS general substrate transporter like domains"/>
    <property type="match status" value="1"/>
</dbReference>
<dbReference type="Proteomes" id="UP000290288">
    <property type="component" value="Unassembled WGS sequence"/>
</dbReference>
<feature type="transmembrane region" description="Helical" evidence="6">
    <location>
        <begin position="84"/>
        <end position="103"/>
    </location>
</feature>
<feature type="domain" description="Major facilitator superfamily (MFS) profile" evidence="7">
    <location>
        <begin position="44"/>
        <end position="458"/>
    </location>
</feature>
<organism evidence="8 9">
    <name type="scientific">Candolleomyces aberdarensis</name>
    <dbReference type="NCBI Taxonomy" id="2316362"/>
    <lineage>
        <taxon>Eukaryota</taxon>
        <taxon>Fungi</taxon>
        <taxon>Dikarya</taxon>
        <taxon>Basidiomycota</taxon>
        <taxon>Agaricomycotina</taxon>
        <taxon>Agaricomycetes</taxon>
        <taxon>Agaricomycetidae</taxon>
        <taxon>Agaricales</taxon>
        <taxon>Agaricineae</taxon>
        <taxon>Psathyrellaceae</taxon>
        <taxon>Candolleomyces</taxon>
    </lineage>
</organism>
<dbReference type="PANTHER" id="PTHR43791:SF36">
    <property type="entry name" value="TRANSPORTER, PUTATIVE (AFU_ORTHOLOGUE AFUA_6G08340)-RELATED"/>
    <property type="match status" value="1"/>
</dbReference>
<dbReference type="GO" id="GO:0016020">
    <property type="term" value="C:membrane"/>
    <property type="evidence" value="ECO:0007669"/>
    <property type="project" value="UniProtKB-SubCell"/>
</dbReference>
<dbReference type="FunFam" id="1.20.1250.20:FF:000013">
    <property type="entry name" value="MFS general substrate transporter"/>
    <property type="match status" value="1"/>
</dbReference>
<dbReference type="SUPFAM" id="SSF103473">
    <property type="entry name" value="MFS general substrate transporter"/>
    <property type="match status" value="1"/>
</dbReference>
<feature type="transmembrane region" description="Helical" evidence="6">
    <location>
        <begin position="110"/>
        <end position="133"/>
    </location>
</feature>
<evidence type="ECO:0000259" key="7">
    <source>
        <dbReference type="PROSITE" id="PS50850"/>
    </source>
</evidence>
<dbReference type="GO" id="GO:0022857">
    <property type="term" value="F:transmembrane transporter activity"/>
    <property type="evidence" value="ECO:0007669"/>
    <property type="project" value="InterPro"/>
</dbReference>
<feature type="transmembrane region" description="Helical" evidence="6">
    <location>
        <begin position="309"/>
        <end position="328"/>
    </location>
</feature>
<dbReference type="Pfam" id="PF07690">
    <property type="entry name" value="MFS_1"/>
    <property type="match status" value="1"/>
</dbReference>
<dbReference type="PANTHER" id="PTHR43791">
    <property type="entry name" value="PERMEASE-RELATED"/>
    <property type="match status" value="1"/>
</dbReference>
<dbReference type="OrthoDB" id="2962993at2759"/>
<evidence type="ECO:0000256" key="4">
    <source>
        <dbReference type="ARBA" id="ARBA00022989"/>
    </source>
</evidence>
<proteinExistence type="predicted"/>
<dbReference type="AlphaFoldDB" id="A0A4Q2DWC1"/>
<feature type="transmembrane region" description="Helical" evidence="6">
    <location>
        <begin position="365"/>
        <end position="387"/>
    </location>
</feature>
<keyword evidence="3 6" id="KW-0812">Transmembrane</keyword>
<accession>A0A4Q2DWC1</accession>
<keyword evidence="9" id="KW-1185">Reference proteome</keyword>
<dbReference type="STRING" id="2316362.A0A4Q2DWC1"/>
<feature type="transmembrane region" description="Helical" evidence="6">
    <location>
        <begin position="206"/>
        <end position="225"/>
    </location>
</feature>
<evidence type="ECO:0000256" key="2">
    <source>
        <dbReference type="ARBA" id="ARBA00022448"/>
    </source>
</evidence>
<feature type="transmembrane region" description="Helical" evidence="6">
    <location>
        <begin position="399"/>
        <end position="421"/>
    </location>
</feature>
<comment type="caution">
    <text evidence="8">The sequence shown here is derived from an EMBL/GenBank/DDBJ whole genome shotgun (WGS) entry which is preliminary data.</text>
</comment>
<feature type="transmembrane region" description="Helical" evidence="6">
    <location>
        <begin position="340"/>
        <end position="359"/>
    </location>
</feature>
<name>A0A4Q2DWC1_9AGAR</name>
<evidence type="ECO:0000256" key="3">
    <source>
        <dbReference type="ARBA" id="ARBA00022692"/>
    </source>
</evidence>
<dbReference type="FunFam" id="1.20.1250.20:FF:000018">
    <property type="entry name" value="MFS transporter permease"/>
    <property type="match status" value="1"/>
</dbReference>
<dbReference type="EMBL" id="SDEE01000017">
    <property type="protein sequence ID" value="RXW24533.1"/>
    <property type="molecule type" value="Genomic_DNA"/>
</dbReference>
<reference evidence="8 9" key="1">
    <citation type="submission" date="2019-01" db="EMBL/GenBank/DDBJ databases">
        <title>Draft genome sequence of Psathyrella aberdarensis IHI B618.</title>
        <authorList>
            <person name="Buettner E."/>
            <person name="Kellner H."/>
        </authorList>
    </citation>
    <scope>NUCLEOTIDE SEQUENCE [LARGE SCALE GENOMIC DNA]</scope>
    <source>
        <strain evidence="8 9">IHI B618</strain>
    </source>
</reference>
<gene>
    <name evidence="8" type="ORF">EST38_g1313</name>
</gene>
<keyword evidence="2" id="KW-0813">Transport</keyword>
<dbReference type="InterPro" id="IPR011701">
    <property type="entry name" value="MFS"/>
</dbReference>
<feature type="transmembrane region" description="Helical" evidence="6">
    <location>
        <begin position="169"/>
        <end position="194"/>
    </location>
</feature>
<evidence type="ECO:0000256" key="5">
    <source>
        <dbReference type="ARBA" id="ARBA00023136"/>
    </source>
</evidence>
<dbReference type="PROSITE" id="PS50850">
    <property type="entry name" value="MFS"/>
    <property type="match status" value="1"/>
</dbReference>
<feature type="transmembrane region" description="Helical" evidence="6">
    <location>
        <begin position="264"/>
        <end position="289"/>
    </location>
</feature>
<dbReference type="InterPro" id="IPR020846">
    <property type="entry name" value="MFS_dom"/>
</dbReference>
<evidence type="ECO:0000313" key="8">
    <source>
        <dbReference type="EMBL" id="RXW24533.1"/>
    </source>
</evidence>
<keyword evidence="4 6" id="KW-1133">Transmembrane helix</keyword>
<keyword evidence="5 6" id="KW-0472">Membrane</keyword>
<dbReference type="InterPro" id="IPR036259">
    <property type="entry name" value="MFS_trans_sf"/>
</dbReference>
<sequence>MSDKQSSELEVEKGSLEETIDKVEADGIDPVAEQKLVKKLDWVFLPLFTVIYGLNYIDRTAIGNARVAGLEKDLGMHGTDLNKALTVFYVFYILADIPSNLLLKHFGSLLIAILVVGFGLVSLASAFVTSYAGLIATRVFLGIFEGGTLSGLIYILARYYRRKELVLRIGLFNGIAPALSGAFGGLLASGLLRIGDFGYIARWRKIFLIEGVITVAFGIALFWIAPDDPTVSKMLNEEERKLAIARIDADQVVKNQGRKEKTSWALIVHSFNIITVGCIVSFVTLNMSFQGMSLFLPTVINSLGTYTTVQVQLRTVPPFLAGAGWVALNSYFSYKIRMRCIPLVSSVFIVVVGYIIAVTTKDTQARYAACHLMVMGGCVGGPMLIVWGTDNAAPDTMRAVVSAAICGIGALGSIIAVWTYIPSDAPDYRTGNSIVLAAVTCSCLVAIGITFYIKWENAKRDRGERDHRLEGKTQEELEQMGYRHPRFRYQI</sequence>
<protein>
    <recommendedName>
        <fullName evidence="7">Major facilitator superfamily (MFS) profile domain-containing protein</fullName>
    </recommendedName>
</protein>
<comment type="subcellular location">
    <subcellularLocation>
        <location evidence="1">Membrane</location>
        <topology evidence="1">Multi-pass membrane protein</topology>
    </subcellularLocation>
</comment>
<evidence type="ECO:0000313" key="9">
    <source>
        <dbReference type="Proteomes" id="UP000290288"/>
    </source>
</evidence>
<feature type="transmembrane region" description="Helical" evidence="6">
    <location>
        <begin position="139"/>
        <end position="157"/>
    </location>
</feature>
<evidence type="ECO:0000256" key="1">
    <source>
        <dbReference type="ARBA" id="ARBA00004141"/>
    </source>
</evidence>